<evidence type="ECO:0000256" key="10">
    <source>
        <dbReference type="ARBA" id="ARBA00022840"/>
    </source>
</evidence>
<evidence type="ECO:0000256" key="11">
    <source>
        <dbReference type="ARBA" id="ARBA00023098"/>
    </source>
</evidence>
<dbReference type="HAMAP" id="MF_00409">
    <property type="entry name" value="LpxK"/>
    <property type="match status" value="1"/>
</dbReference>
<dbReference type="GO" id="GO:0009245">
    <property type="term" value="P:lipid A biosynthetic process"/>
    <property type="evidence" value="ECO:0007669"/>
    <property type="project" value="UniProtKB-UniRule"/>
</dbReference>
<evidence type="ECO:0000256" key="8">
    <source>
        <dbReference type="ARBA" id="ARBA00022741"/>
    </source>
</evidence>
<evidence type="ECO:0000256" key="3">
    <source>
        <dbReference type="ARBA" id="ARBA00012071"/>
    </source>
</evidence>
<dbReference type="UniPathway" id="UPA00359">
    <property type="reaction ID" value="UER00482"/>
</dbReference>
<dbReference type="NCBIfam" id="TIGR00682">
    <property type="entry name" value="lpxK"/>
    <property type="match status" value="1"/>
</dbReference>
<evidence type="ECO:0000256" key="12">
    <source>
        <dbReference type="ARBA" id="ARBA00029757"/>
    </source>
</evidence>
<dbReference type="GO" id="GO:0009029">
    <property type="term" value="F:lipid-A 4'-kinase activity"/>
    <property type="evidence" value="ECO:0007669"/>
    <property type="project" value="UniProtKB-UniRule"/>
</dbReference>
<keyword evidence="11 13" id="KW-0443">Lipid metabolism</keyword>
<proteinExistence type="inferred from homology"/>
<feature type="binding site" evidence="13">
    <location>
        <begin position="56"/>
        <end position="63"/>
    </location>
    <ligand>
        <name>ATP</name>
        <dbReference type="ChEBI" id="CHEBI:30616"/>
    </ligand>
</feature>
<keyword evidence="15" id="KW-1185">Reference proteome</keyword>
<dbReference type="OrthoDB" id="9766423at2"/>
<dbReference type="InterPro" id="IPR003758">
    <property type="entry name" value="LpxK"/>
</dbReference>
<sequence>MKEPSFWSNPPARPGWQARLLAPLGAIYGKATARRVAQSTEGFRASVPVVCIGNLNAGGTGKTPTTIALMQHLQARGVAVHVVSRGYGGALEGPVQVDERTHRAEQTGDEPLLLAAFGPTWVAKDRAKGVAAAQEAGAELILLDDGFQNPTIQKDASIIVVDALRGFGNGRCIPAGPLRETVDVGLPRGDLLLSIGNETAQAQFAGLWGDKITLPHVAGALQPLQTGMDWRETPFMAFAGIGHPEKFFDTLRDLGANLVHTEALDDHQALPPALLTRLATEAQMRGAQLVTTEKDAVRLPMELRSQVLTLPVRLAVSDWAPVDALLTRIGVPEQR</sequence>
<keyword evidence="9 13" id="KW-0418">Kinase</keyword>
<dbReference type="PANTHER" id="PTHR42724">
    <property type="entry name" value="TETRAACYLDISACCHARIDE 4'-KINASE"/>
    <property type="match status" value="1"/>
</dbReference>
<dbReference type="AlphaFoldDB" id="A0A0P1EKS7"/>
<evidence type="ECO:0000256" key="1">
    <source>
        <dbReference type="ARBA" id="ARBA00002274"/>
    </source>
</evidence>
<evidence type="ECO:0000256" key="2">
    <source>
        <dbReference type="ARBA" id="ARBA00004870"/>
    </source>
</evidence>
<dbReference type="STRING" id="321267.SHM7688_00523"/>
<evidence type="ECO:0000256" key="9">
    <source>
        <dbReference type="ARBA" id="ARBA00022777"/>
    </source>
</evidence>
<dbReference type="EMBL" id="CYPW01000006">
    <property type="protein sequence ID" value="CUH51090.1"/>
    <property type="molecule type" value="Genomic_DNA"/>
</dbReference>
<name>A0A0P1EKS7_9RHOB</name>
<evidence type="ECO:0000256" key="7">
    <source>
        <dbReference type="ARBA" id="ARBA00022679"/>
    </source>
</evidence>
<gene>
    <name evidence="13 14" type="primary">lpxK</name>
    <name evidence="14" type="ORF">SHM7688_00523</name>
</gene>
<evidence type="ECO:0000256" key="5">
    <source>
        <dbReference type="ARBA" id="ARBA00022516"/>
    </source>
</evidence>
<keyword evidence="5 13" id="KW-0444">Lipid biosynthesis</keyword>
<comment type="catalytic activity">
    <reaction evidence="13">
        <text>a lipid A disaccharide + ATP = a lipid IVA + ADP + H(+)</text>
        <dbReference type="Rhea" id="RHEA:67840"/>
        <dbReference type="ChEBI" id="CHEBI:15378"/>
        <dbReference type="ChEBI" id="CHEBI:30616"/>
        <dbReference type="ChEBI" id="CHEBI:176343"/>
        <dbReference type="ChEBI" id="CHEBI:176425"/>
        <dbReference type="ChEBI" id="CHEBI:456216"/>
        <dbReference type="EC" id="2.7.1.130"/>
    </reaction>
</comment>
<dbReference type="EC" id="2.7.1.130" evidence="3 13"/>
<dbReference type="InterPro" id="IPR027417">
    <property type="entry name" value="P-loop_NTPase"/>
</dbReference>
<dbReference type="Proteomes" id="UP000054823">
    <property type="component" value="Unassembled WGS sequence"/>
</dbReference>
<dbReference type="PANTHER" id="PTHR42724:SF1">
    <property type="entry name" value="TETRAACYLDISACCHARIDE 4'-KINASE, MITOCHONDRIAL-RELATED"/>
    <property type="match status" value="1"/>
</dbReference>
<keyword evidence="8 13" id="KW-0547">Nucleotide-binding</keyword>
<dbReference type="RefSeq" id="WP_058238457.1">
    <property type="nucleotide sequence ID" value="NZ_CYPW01000006.1"/>
</dbReference>
<evidence type="ECO:0000256" key="13">
    <source>
        <dbReference type="HAMAP-Rule" id="MF_00409"/>
    </source>
</evidence>
<reference evidence="14 15" key="1">
    <citation type="submission" date="2015-09" db="EMBL/GenBank/DDBJ databases">
        <authorList>
            <consortium name="Swine Surveillance"/>
        </authorList>
    </citation>
    <scope>NUCLEOTIDE SEQUENCE [LARGE SCALE GENOMIC DNA]</scope>
    <source>
        <strain evidence="14 15">CECT 7688</strain>
    </source>
</reference>
<dbReference type="GO" id="GO:0005524">
    <property type="term" value="F:ATP binding"/>
    <property type="evidence" value="ECO:0007669"/>
    <property type="project" value="UniProtKB-UniRule"/>
</dbReference>
<protein>
    <recommendedName>
        <fullName evidence="4 13">Tetraacyldisaccharide 4'-kinase</fullName>
        <ecNumber evidence="3 13">2.7.1.130</ecNumber>
    </recommendedName>
    <alternativeName>
        <fullName evidence="12 13">Lipid A 4'-kinase</fullName>
    </alternativeName>
</protein>
<evidence type="ECO:0000313" key="14">
    <source>
        <dbReference type="EMBL" id="CUH51090.1"/>
    </source>
</evidence>
<keyword evidence="10 13" id="KW-0067">ATP-binding</keyword>
<keyword evidence="6 13" id="KW-0441">Lipid A biosynthesis</keyword>
<dbReference type="SUPFAM" id="SSF52540">
    <property type="entry name" value="P-loop containing nucleoside triphosphate hydrolases"/>
    <property type="match status" value="1"/>
</dbReference>
<evidence type="ECO:0000256" key="6">
    <source>
        <dbReference type="ARBA" id="ARBA00022556"/>
    </source>
</evidence>
<accession>A0A0P1EKS7</accession>
<dbReference type="GO" id="GO:0005886">
    <property type="term" value="C:plasma membrane"/>
    <property type="evidence" value="ECO:0007669"/>
    <property type="project" value="TreeGrafter"/>
</dbReference>
<dbReference type="GO" id="GO:0009244">
    <property type="term" value="P:lipopolysaccharide core region biosynthetic process"/>
    <property type="evidence" value="ECO:0007669"/>
    <property type="project" value="TreeGrafter"/>
</dbReference>
<comment type="similarity">
    <text evidence="13">Belongs to the LpxK family.</text>
</comment>
<evidence type="ECO:0000313" key="15">
    <source>
        <dbReference type="Proteomes" id="UP000054823"/>
    </source>
</evidence>
<organism evidence="14 15">
    <name type="scientific">Shimia marina</name>
    <dbReference type="NCBI Taxonomy" id="321267"/>
    <lineage>
        <taxon>Bacteria</taxon>
        <taxon>Pseudomonadati</taxon>
        <taxon>Pseudomonadota</taxon>
        <taxon>Alphaproteobacteria</taxon>
        <taxon>Rhodobacterales</taxon>
        <taxon>Roseobacteraceae</taxon>
    </lineage>
</organism>
<comment type="pathway">
    <text evidence="2 13">Glycolipid biosynthesis; lipid IV(A) biosynthesis; lipid IV(A) from (3R)-3-hydroxytetradecanoyl-[acyl-carrier-protein] and UDP-N-acetyl-alpha-D-glucosamine: step 6/6.</text>
</comment>
<comment type="function">
    <text evidence="1 13">Transfers the gamma-phosphate of ATP to the 4'-position of a tetraacyldisaccharide 1-phosphate intermediate (termed DS-1-P) to form tetraacyldisaccharide 1,4'-bis-phosphate (lipid IVA).</text>
</comment>
<evidence type="ECO:0000256" key="4">
    <source>
        <dbReference type="ARBA" id="ARBA00016436"/>
    </source>
</evidence>
<keyword evidence="7 13" id="KW-0808">Transferase</keyword>
<dbReference type="Pfam" id="PF02606">
    <property type="entry name" value="LpxK"/>
    <property type="match status" value="1"/>
</dbReference>